<name>A0A1L7VW17_FUSPR</name>
<dbReference type="Proteomes" id="UP000183971">
    <property type="component" value="Unassembled WGS sequence"/>
</dbReference>
<accession>A0A1L7VW17</accession>
<dbReference type="EMBL" id="FJOF01000008">
    <property type="protein sequence ID" value="CZR44324.1"/>
    <property type="molecule type" value="Genomic_DNA"/>
</dbReference>
<dbReference type="RefSeq" id="XP_031084866.1">
    <property type="nucleotide sequence ID" value="XM_031219071.1"/>
</dbReference>
<proteinExistence type="predicted"/>
<keyword evidence="2" id="KW-1185">Reference proteome</keyword>
<dbReference type="VEuPathDB" id="FungiDB:FPRO_14085"/>
<sequence>MLSESQGEGSSLKGLDVEHLCPFQRALQRILETDIAEQTYAEVLDGLPLSDSYLSFQFPQDGHPALGHEELLEGARERVHGFRSNLDMSSHLFETPAFRKSAPQSKEFHLRLIELLAVSCHTFAVKIFQLDEVVEKHKIYDNWRELPRNMTKWDSFRDPTAFAHGPYIAVDQYPNGAADTVGYWAEARIFGGVVVFDRGEDGTESRQIYFHGCRRKGPRTIYPPTDQQFEQIIQFLLDQDESHDTASANPFPILATPQNRWRWDPWDAMAHHNIYRDRYERKISPAKEKPCVLNSIDWPEIKDDLYLINAMHERLEGKSLDEDEIAAAKEGLTKITPSSPLWSNGVLRRYQGI</sequence>
<evidence type="ECO:0000313" key="2">
    <source>
        <dbReference type="Proteomes" id="UP000183971"/>
    </source>
</evidence>
<protein>
    <submittedName>
        <fullName evidence="1">Uncharacterized protein</fullName>
    </submittedName>
</protein>
<comment type="caution">
    <text evidence="1">The sequence shown here is derived from an EMBL/GenBank/DDBJ whole genome shotgun (WGS) entry which is preliminary data.</text>
</comment>
<dbReference type="AlphaFoldDB" id="A0A1L7VW17"/>
<organism evidence="1 2">
    <name type="scientific">Fusarium proliferatum (strain ET1)</name>
    <name type="common">Orchid endophyte fungus</name>
    <dbReference type="NCBI Taxonomy" id="1227346"/>
    <lineage>
        <taxon>Eukaryota</taxon>
        <taxon>Fungi</taxon>
        <taxon>Dikarya</taxon>
        <taxon>Ascomycota</taxon>
        <taxon>Pezizomycotina</taxon>
        <taxon>Sordariomycetes</taxon>
        <taxon>Hypocreomycetidae</taxon>
        <taxon>Hypocreales</taxon>
        <taxon>Nectriaceae</taxon>
        <taxon>Fusarium</taxon>
        <taxon>Fusarium fujikuroi species complex</taxon>
    </lineage>
</organism>
<dbReference type="GeneID" id="42058943"/>
<reference evidence="2" key="1">
    <citation type="journal article" date="2016" name="Genome Biol. Evol.">
        <title>Comparative 'omics' of the Fusarium fujikuroi species complex highlights differences in genetic potential and metabolite synthesis.</title>
        <authorList>
            <person name="Niehaus E.-M."/>
            <person name="Muensterkoetter M."/>
            <person name="Proctor R.H."/>
            <person name="Brown D.W."/>
            <person name="Sharon A."/>
            <person name="Idan Y."/>
            <person name="Oren-Young L."/>
            <person name="Sieber C.M."/>
            <person name="Novak O."/>
            <person name="Pencik A."/>
            <person name="Tarkowska D."/>
            <person name="Hromadova K."/>
            <person name="Freeman S."/>
            <person name="Maymon M."/>
            <person name="Elazar M."/>
            <person name="Youssef S.A."/>
            <person name="El-Shabrawy E.S.M."/>
            <person name="Shalaby A.B.A."/>
            <person name="Houterman P."/>
            <person name="Brock N.L."/>
            <person name="Burkhardt I."/>
            <person name="Tsavkelova E.A."/>
            <person name="Dickschat J.S."/>
            <person name="Galuszka P."/>
            <person name="Gueldener U."/>
            <person name="Tudzynski B."/>
        </authorList>
    </citation>
    <scope>NUCLEOTIDE SEQUENCE [LARGE SCALE GENOMIC DNA]</scope>
    <source>
        <strain evidence="2">ET1</strain>
    </source>
</reference>
<evidence type="ECO:0000313" key="1">
    <source>
        <dbReference type="EMBL" id="CZR44324.1"/>
    </source>
</evidence>
<gene>
    <name evidence="1" type="ORF">FPRO_14085</name>
</gene>